<keyword evidence="2" id="KW-0285">Flavoprotein</keyword>
<dbReference type="SUPFAM" id="SSF49344">
    <property type="entry name" value="CBD9-like"/>
    <property type="match status" value="1"/>
</dbReference>
<feature type="compositionally biased region" description="Low complexity" evidence="3">
    <location>
        <begin position="799"/>
        <end position="849"/>
    </location>
</feature>
<comment type="similarity">
    <text evidence="1 2">Belongs to the GMC oxidoreductase family.</text>
</comment>
<dbReference type="PANTHER" id="PTHR47190">
    <property type="entry name" value="DEHYDROGENASE, PUTATIVE-RELATED"/>
    <property type="match status" value="1"/>
</dbReference>
<dbReference type="Proteomes" id="UP000249526">
    <property type="component" value="Unassembled WGS sequence"/>
</dbReference>
<dbReference type="PROSITE" id="PS00623">
    <property type="entry name" value="GMC_OXRED_1"/>
    <property type="match status" value="1"/>
</dbReference>
<dbReference type="AlphaFoldDB" id="A0A8G1VNF9"/>
<dbReference type="GeneID" id="37162103"/>
<dbReference type="InterPro" id="IPR015920">
    <property type="entry name" value="Cellobiose_DH-like_cyt"/>
</dbReference>
<evidence type="ECO:0000256" key="1">
    <source>
        <dbReference type="ARBA" id="ARBA00010790"/>
    </source>
</evidence>
<dbReference type="Pfam" id="PF16010">
    <property type="entry name" value="CDH-cyt"/>
    <property type="match status" value="1"/>
</dbReference>
<keyword evidence="2" id="KW-0274">FAD</keyword>
<feature type="signal peptide" evidence="4">
    <location>
        <begin position="1"/>
        <end position="20"/>
    </location>
</feature>
<dbReference type="Pfam" id="PF00732">
    <property type="entry name" value="GMC_oxred_N"/>
    <property type="match status" value="1"/>
</dbReference>
<evidence type="ECO:0000256" key="3">
    <source>
        <dbReference type="SAM" id="MobiDB-lite"/>
    </source>
</evidence>
<gene>
    <name evidence="7" type="ORF">BO85DRAFT_439185</name>
</gene>
<evidence type="ECO:0000256" key="2">
    <source>
        <dbReference type="RuleBase" id="RU003968"/>
    </source>
</evidence>
<keyword evidence="4" id="KW-0732">Signal</keyword>
<dbReference type="InterPro" id="IPR000172">
    <property type="entry name" value="GMC_OxRdtase_N"/>
</dbReference>
<protein>
    <submittedName>
        <fullName evidence="7">FAD/NAD(P)-binding domain-containing protein</fullName>
    </submittedName>
</protein>
<evidence type="ECO:0000259" key="6">
    <source>
        <dbReference type="PROSITE" id="PS00624"/>
    </source>
</evidence>
<feature type="region of interest" description="Disordered" evidence="3">
    <location>
        <begin position="799"/>
        <end position="885"/>
    </location>
</feature>
<dbReference type="Pfam" id="PF05199">
    <property type="entry name" value="GMC_oxred_C"/>
    <property type="match status" value="1"/>
</dbReference>
<dbReference type="SUPFAM" id="SSF54373">
    <property type="entry name" value="FAD-linked reductases, C-terminal domain"/>
    <property type="match status" value="1"/>
</dbReference>
<dbReference type="PANTHER" id="PTHR47190:SF4">
    <property type="entry name" value="DEHYDROGENASE, PUTATIVE-RELATED"/>
    <property type="match status" value="1"/>
</dbReference>
<name>A0A8G1VNF9_9EURO</name>
<evidence type="ECO:0000259" key="5">
    <source>
        <dbReference type="PROSITE" id="PS00623"/>
    </source>
</evidence>
<dbReference type="GO" id="GO:0050660">
    <property type="term" value="F:flavin adenine dinucleotide binding"/>
    <property type="evidence" value="ECO:0007669"/>
    <property type="project" value="InterPro"/>
</dbReference>
<dbReference type="RefSeq" id="XP_025514585.1">
    <property type="nucleotide sequence ID" value="XM_025658701.1"/>
</dbReference>
<reference evidence="7 8" key="1">
    <citation type="submission" date="2018-02" db="EMBL/GenBank/DDBJ databases">
        <title>The genomes of Aspergillus section Nigri reveals drivers in fungal speciation.</title>
        <authorList>
            <consortium name="DOE Joint Genome Institute"/>
            <person name="Vesth T.C."/>
            <person name="Nybo J."/>
            <person name="Theobald S."/>
            <person name="Brandl J."/>
            <person name="Frisvad J.C."/>
            <person name="Nielsen K.F."/>
            <person name="Lyhne E.K."/>
            <person name="Kogle M.E."/>
            <person name="Kuo A."/>
            <person name="Riley R."/>
            <person name="Clum A."/>
            <person name="Nolan M."/>
            <person name="Lipzen A."/>
            <person name="Salamov A."/>
            <person name="Henrissat B."/>
            <person name="Wiebenga A."/>
            <person name="De vries R.P."/>
            <person name="Grigoriev I.V."/>
            <person name="Mortensen U.H."/>
            <person name="Andersen M.R."/>
            <person name="Baker S.E."/>
        </authorList>
    </citation>
    <scope>NUCLEOTIDE SEQUENCE [LARGE SCALE GENOMIC DNA]</scope>
    <source>
        <strain evidence="7 8">CBS 112811</strain>
    </source>
</reference>
<evidence type="ECO:0000313" key="7">
    <source>
        <dbReference type="EMBL" id="RAH56663.1"/>
    </source>
</evidence>
<feature type="chain" id="PRO_5034438503" evidence="4">
    <location>
        <begin position="21"/>
        <end position="936"/>
    </location>
</feature>
<feature type="domain" description="Glucose-methanol-choline oxidoreductase N-terminal" evidence="5">
    <location>
        <begin position="329"/>
        <end position="352"/>
    </location>
</feature>
<dbReference type="GO" id="GO:0016614">
    <property type="term" value="F:oxidoreductase activity, acting on CH-OH group of donors"/>
    <property type="evidence" value="ECO:0007669"/>
    <property type="project" value="InterPro"/>
</dbReference>
<organism evidence="7 8">
    <name type="scientific">Aspergillus piperis CBS 112811</name>
    <dbReference type="NCBI Taxonomy" id="1448313"/>
    <lineage>
        <taxon>Eukaryota</taxon>
        <taxon>Fungi</taxon>
        <taxon>Dikarya</taxon>
        <taxon>Ascomycota</taxon>
        <taxon>Pezizomycotina</taxon>
        <taxon>Eurotiomycetes</taxon>
        <taxon>Eurotiomycetidae</taxon>
        <taxon>Eurotiales</taxon>
        <taxon>Aspergillaceae</taxon>
        <taxon>Aspergillus</taxon>
        <taxon>Aspergillus subgen. Circumdati</taxon>
    </lineage>
</organism>
<evidence type="ECO:0000313" key="8">
    <source>
        <dbReference type="Proteomes" id="UP000249526"/>
    </source>
</evidence>
<dbReference type="PROSITE" id="PS00624">
    <property type="entry name" value="GMC_OXRED_2"/>
    <property type="match status" value="1"/>
</dbReference>
<keyword evidence="8" id="KW-1185">Reference proteome</keyword>
<dbReference type="Gene3D" id="3.50.50.60">
    <property type="entry name" value="FAD/NAD(P)-binding domain"/>
    <property type="match status" value="1"/>
</dbReference>
<evidence type="ECO:0000256" key="4">
    <source>
        <dbReference type="SAM" id="SignalP"/>
    </source>
</evidence>
<dbReference type="CDD" id="cd09630">
    <property type="entry name" value="CDH_like_cytochrome"/>
    <property type="match status" value="1"/>
</dbReference>
<dbReference type="Gene3D" id="2.60.40.1210">
    <property type="entry name" value="Cellobiose dehydrogenase, cytochrome domain"/>
    <property type="match status" value="1"/>
</dbReference>
<dbReference type="Gene3D" id="3.30.410.10">
    <property type="entry name" value="Cholesterol Oxidase, domain 2"/>
    <property type="match status" value="1"/>
</dbReference>
<accession>A0A8G1VNF9</accession>
<feature type="compositionally biased region" description="Acidic residues" evidence="3">
    <location>
        <begin position="850"/>
        <end position="878"/>
    </location>
</feature>
<feature type="domain" description="Glucose-methanol-choline oxidoreductase N-terminal" evidence="6">
    <location>
        <begin position="496"/>
        <end position="510"/>
    </location>
</feature>
<dbReference type="InterPro" id="IPR007867">
    <property type="entry name" value="GMC_OxRtase_C"/>
</dbReference>
<dbReference type="InterPro" id="IPR036188">
    <property type="entry name" value="FAD/NAD-bd_sf"/>
</dbReference>
<dbReference type="InterPro" id="IPR053208">
    <property type="entry name" value="GMC_Oxidoreductase_CD"/>
</dbReference>
<dbReference type="EMBL" id="KZ825064">
    <property type="protein sequence ID" value="RAH56663.1"/>
    <property type="molecule type" value="Genomic_DNA"/>
</dbReference>
<dbReference type="SUPFAM" id="SSF51905">
    <property type="entry name" value="FAD/NAD(P)-binding domain"/>
    <property type="match status" value="1"/>
</dbReference>
<proteinExistence type="inferred from homology"/>
<sequence>MRSVLLSGVAALSYALGVSANAYNTSAYTDSASGIEFQRWCDTDDTGFCFGIALPEETTGTDFIGQMAVPLSSSKGWGGVSMSGSMTNVLLIAAWPDGDSAVGTLREATSYVSPSVYSGDASIEEIPDGTSVNSTYLTYTFLCKGCIIGQPTTFDANSTSYYFGWALSASNPTTPSSASSKMPYHAAGYGGFEVQLAEARSSKYSTWASKAVATQSTATSASASSSASASASASPSASVAATVSNTTYDYIVVGGGAAGLVAAERLAETKKSVLLIERGVAPTVELGATDSLSWNSSLTAYDLPALGTYIQGSDYISQYLCDDTAGMAGCVLGGGTIVNAMSFIYPQEADFDDKWPTGWKWKDVKAAAERFYARNPGSTLPSADGKRYDQGMYTVLSSFLKGLGWKSVDSQEQPNEKHMVYSYPSWDVGNGIRAGPVRSYLPLVQDADNFHMSLNTKVRRVVRRGGRITGVEVENSSGGIEIINVRAGGKVVLAAGSMSTPRILFNSGIGPSEQIKTVQSGSTGITLPPSAEWIDLPVGDNLRDHPMFTVTVNTNSNFTHFDTESAVSGATAPIRKLYSEGSGVMTQGGHRLQFWTSNVGTDGVTRFYQASCSTTKDGVITMKLYLTHGATSTGVLGIDSTGSTTIETSPYLNTAADKEALTRFLNGLIADMKNSTAGFSIEGTATAASILNQLTAGDHYVGTAKMGVDDGREANGTSVVDLNTKVYGTENLYIVDGSIHPDLPTGNSQAIIQIAAEAAVARIIAQGTSATSASASASVSVAASTQAAYVSTTSEAAAATETETEAVTTTGAVTATAVPTSGTISSTTGSSSSSSSAGSSSESESSTGADDNEGDDDDDDDDDEYDCDDEDDEDEDDSSSGAIESVTAKVAVASTAAADSGASTTTVWVTSTAWTTTTDMVVATSTSTVTVWPTYA</sequence>